<accession>B8CF03</accession>
<evidence type="ECO:0000313" key="1">
    <source>
        <dbReference type="EMBL" id="EED87993.1"/>
    </source>
</evidence>
<dbReference type="InterPro" id="IPR032675">
    <property type="entry name" value="LRR_dom_sf"/>
</dbReference>
<dbReference type="EMBL" id="CM000652">
    <property type="protein sequence ID" value="EED87993.1"/>
    <property type="molecule type" value="Genomic_DNA"/>
</dbReference>
<dbReference type="InParanoid" id="B8CF03"/>
<reference evidence="1 2" key="1">
    <citation type="journal article" date="2004" name="Science">
        <title>The genome of the diatom Thalassiosira pseudonana: ecology, evolution, and metabolism.</title>
        <authorList>
            <person name="Armbrust E.V."/>
            <person name="Berges J.A."/>
            <person name="Bowler C."/>
            <person name="Green B.R."/>
            <person name="Martinez D."/>
            <person name="Putnam N.H."/>
            <person name="Zhou S."/>
            <person name="Allen A.E."/>
            <person name="Apt K.E."/>
            <person name="Bechner M."/>
            <person name="Brzezinski M.A."/>
            <person name="Chaal B.K."/>
            <person name="Chiovitti A."/>
            <person name="Davis A.K."/>
            <person name="Demarest M.S."/>
            <person name="Detter J.C."/>
            <person name="Glavina T."/>
            <person name="Goodstein D."/>
            <person name="Hadi M.Z."/>
            <person name="Hellsten U."/>
            <person name="Hildebrand M."/>
            <person name="Jenkins B.D."/>
            <person name="Jurka J."/>
            <person name="Kapitonov V.V."/>
            <person name="Kroger N."/>
            <person name="Lau W.W."/>
            <person name="Lane T.W."/>
            <person name="Larimer F.W."/>
            <person name="Lippmeier J.C."/>
            <person name="Lucas S."/>
            <person name="Medina M."/>
            <person name="Montsant A."/>
            <person name="Obornik M."/>
            <person name="Parker M.S."/>
            <person name="Palenik B."/>
            <person name="Pazour G.J."/>
            <person name="Richardson P.M."/>
            <person name="Rynearson T.A."/>
            <person name="Saito M.A."/>
            <person name="Schwartz D.C."/>
            <person name="Thamatrakoln K."/>
            <person name="Valentin K."/>
            <person name="Vardi A."/>
            <person name="Wilkerson F.P."/>
            <person name="Rokhsar D.S."/>
        </authorList>
    </citation>
    <scope>NUCLEOTIDE SEQUENCE [LARGE SCALE GENOMIC DNA]</scope>
    <source>
        <strain evidence="1 2">CCMP1335</strain>
    </source>
</reference>
<evidence type="ECO:0008006" key="3">
    <source>
        <dbReference type="Google" id="ProtNLM"/>
    </source>
</evidence>
<dbReference type="RefSeq" id="XP_002294633.1">
    <property type="nucleotide sequence ID" value="XM_002294597.1"/>
</dbReference>
<reference evidence="1 2" key="2">
    <citation type="journal article" date="2008" name="Nature">
        <title>The Phaeodactylum genome reveals the evolutionary history of diatom genomes.</title>
        <authorList>
            <person name="Bowler C."/>
            <person name="Allen A.E."/>
            <person name="Badger J.H."/>
            <person name="Grimwood J."/>
            <person name="Jabbari K."/>
            <person name="Kuo A."/>
            <person name="Maheswari U."/>
            <person name="Martens C."/>
            <person name="Maumus F."/>
            <person name="Otillar R.P."/>
            <person name="Rayko E."/>
            <person name="Salamov A."/>
            <person name="Vandepoele K."/>
            <person name="Beszteri B."/>
            <person name="Gruber A."/>
            <person name="Heijde M."/>
            <person name="Katinka M."/>
            <person name="Mock T."/>
            <person name="Valentin K."/>
            <person name="Verret F."/>
            <person name="Berges J.A."/>
            <person name="Brownlee C."/>
            <person name="Cadoret J.P."/>
            <person name="Chiovitti A."/>
            <person name="Choi C.J."/>
            <person name="Coesel S."/>
            <person name="De Martino A."/>
            <person name="Detter J.C."/>
            <person name="Durkin C."/>
            <person name="Falciatore A."/>
            <person name="Fournet J."/>
            <person name="Haruta M."/>
            <person name="Huysman M.J."/>
            <person name="Jenkins B.D."/>
            <person name="Jiroutova K."/>
            <person name="Jorgensen R.E."/>
            <person name="Joubert Y."/>
            <person name="Kaplan A."/>
            <person name="Kroger N."/>
            <person name="Kroth P.G."/>
            <person name="La Roche J."/>
            <person name="Lindquist E."/>
            <person name="Lommer M."/>
            <person name="Martin-Jezequel V."/>
            <person name="Lopez P.J."/>
            <person name="Lucas S."/>
            <person name="Mangogna M."/>
            <person name="McGinnis K."/>
            <person name="Medlin L.K."/>
            <person name="Montsant A."/>
            <person name="Oudot-Le Secq M.P."/>
            <person name="Napoli C."/>
            <person name="Obornik M."/>
            <person name="Parker M.S."/>
            <person name="Petit J.L."/>
            <person name="Porcel B.M."/>
            <person name="Poulsen N."/>
            <person name="Robison M."/>
            <person name="Rychlewski L."/>
            <person name="Rynearson T.A."/>
            <person name="Schmutz J."/>
            <person name="Shapiro H."/>
            <person name="Siaut M."/>
            <person name="Stanley M."/>
            <person name="Sussman M.R."/>
            <person name="Taylor A.R."/>
            <person name="Vardi A."/>
            <person name="von Dassow P."/>
            <person name="Vyverman W."/>
            <person name="Willis A."/>
            <person name="Wyrwicz L.S."/>
            <person name="Rokhsar D.S."/>
            <person name="Weissenbach J."/>
            <person name="Armbrust E.V."/>
            <person name="Green B.R."/>
            <person name="Van de Peer Y."/>
            <person name="Grigoriev I.V."/>
        </authorList>
    </citation>
    <scope>NUCLEOTIDE SEQUENCE [LARGE SCALE GENOMIC DNA]</scope>
    <source>
        <strain evidence="1 2">CCMP1335</strain>
    </source>
</reference>
<dbReference type="KEGG" id="tps:THAPSDRAFT_11598"/>
<dbReference type="InterPro" id="IPR036047">
    <property type="entry name" value="F-box-like_dom_sf"/>
</dbReference>
<protein>
    <recommendedName>
        <fullName evidence="3">F-box domain-containing protein</fullName>
    </recommendedName>
</protein>
<sequence length="447" mass="48885">MSKRSAKRKAASDATLDLDLDLSALQNLSDSTPRAIATALLSLLPPNATKQDPSAKKLLKAFPLLSAQLDTRAIALTRATMEQGSSNPIQFKWFSTDGTGDEFGMTTVNCPGECFSNMLSYLTGREIVNASLVSKAFLADCLSPTHWQSLSSSNGLVNTHNMKGLVALLSRPQFANLKCLAIPCKMKLGKSGLKQIGESGSCKCCVSRLVITLLSFHSASAAHITFLNRHLYPLSFSIAKACPHLTSINLNYTRAKDNDLLEATEIFPNLNALQTDMWNVTSRGVAAAAIAMGERLIDIRITAETITCHYLSGSHLEAIAQACPNLQYFAYRVYFFSTRNESDRTFFETNRTFLETVTGDTLTVLIESCRKLEVLDLRGARKVTREDFVSVLKMVAEGNAVASADGNKAFALREINLKGYEFDILSDPLRIVDKESVKNEAGVKSEN</sequence>
<gene>
    <name evidence="1" type="ORF">THAPSDRAFT_11598</name>
</gene>
<dbReference type="SUPFAM" id="SSF52047">
    <property type="entry name" value="RNI-like"/>
    <property type="match status" value="1"/>
</dbReference>
<evidence type="ECO:0000313" key="2">
    <source>
        <dbReference type="Proteomes" id="UP000001449"/>
    </source>
</evidence>
<dbReference type="PaxDb" id="35128-Thaps11598"/>
<dbReference type="GeneID" id="7443400"/>
<dbReference type="AlphaFoldDB" id="B8CF03"/>
<organism evidence="1 2">
    <name type="scientific">Thalassiosira pseudonana</name>
    <name type="common">Marine diatom</name>
    <name type="synonym">Cyclotella nana</name>
    <dbReference type="NCBI Taxonomy" id="35128"/>
    <lineage>
        <taxon>Eukaryota</taxon>
        <taxon>Sar</taxon>
        <taxon>Stramenopiles</taxon>
        <taxon>Ochrophyta</taxon>
        <taxon>Bacillariophyta</taxon>
        <taxon>Coscinodiscophyceae</taxon>
        <taxon>Thalassiosirophycidae</taxon>
        <taxon>Thalassiosirales</taxon>
        <taxon>Thalassiosiraceae</taxon>
        <taxon>Thalassiosira</taxon>
    </lineage>
</organism>
<keyword evidence="2" id="KW-1185">Reference proteome</keyword>
<dbReference type="OMA" id="TITCHYL"/>
<proteinExistence type="predicted"/>
<dbReference type="Gene3D" id="3.80.10.10">
    <property type="entry name" value="Ribonuclease Inhibitor"/>
    <property type="match status" value="1"/>
</dbReference>
<dbReference type="HOGENOM" id="CLU_726651_0_0_1"/>
<name>B8CF03_THAPS</name>
<dbReference type="eggNOG" id="ENOG502TEC5">
    <property type="taxonomic scope" value="Eukaryota"/>
</dbReference>
<dbReference type="Proteomes" id="UP000001449">
    <property type="component" value="Chromosome 20"/>
</dbReference>
<dbReference type="SUPFAM" id="SSF81383">
    <property type="entry name" value="F-box domain"/>
    <property type="match status" value="1"/>
</dbReference>